<dbReference type="InterPro" id="IPR037523">
    <property type="entry name" value="VOC_core"/>
</dbReference>
<accession>A0A6I4USM6</accession>
<dbReference type="Proteomes" id="UP000469159">
    <property type="component" value="Unassembled WGS sequence"/>
</dbReference>
<dbReference type="InterPro" id="IPR029068">
    <property type="entry name" value="Glyas_Bleomycin-R_OHBP_Dase"/>
</dbReference>
<dbReference type="EMBL" id="WTYK01000001">
    <property type="protein sequence ID" value="MXP40527.1"/>
    <property type="molecule type" value="Genomic_DNA"/>
</dbReference>
<gene>
    <name evidence="2" type="ORF">GRI75_02555</name>
</gene>
<dbReference type="PROSITE" id="PS51819">
    <property type="entry name" value="VOC"/>
    <property type="match status" value="1"/>
</dbReference>
<keyword evidence="3" id="KW-1185">Reference proteome</keyword>
<name>A0A6I4USM6_9SPHN</name>
<dbReference type="InterPro" id="IPR004360">
    <property type="entry name" value="Glyas_Fos-R_dOase_dom"/>
</dbReference>
<reference evidence="2 3" key="1">
    <citation type="submission" date="2019-12" db="EMBL/GenBank/DDBJ databases">
        <title>Genomic-based taxomic classification of the family Erythrobacteraceae.</title>
        <authorList>
            <person name="Xu L."/>
        </authorList>
    </citation>
    <scope>NUCLEOTIDE SEQUENCE [LARGE SCALE GENOMIC DNA]</scope>
    <source>
        <strain evidence="2 3">MCCC 1K02066</strain>
    </source>
</reference>
<dbReference type="PANTHER" id="PTHR36503">
    <property type="entry name" value="BLR2520 PROTEIN"/>
    <property type="match status" value="1"/>
</dbReference>
<dbReference type="SUPFAM" id="SSF54593">
    <property type="entry name" value="Glyoxalase/Bleomycin resistance protein/Dihydroxybiphenyl dioxygenase"/>
    <property type="match status" value="1"/>
</dbReference>
<dbReference type="Pfam" id="PF00903">
    <property type="entry name" value="Glyoxalase"/>
    <property type="match status" value="1"/>
</dbReference>
<dbReference type="RefSeq" id="WP_160745349.1">
    <property type="nucleotide sequence ID" value="NZ_WTYK01000001.1"/>
</dbReference>
<proteinExistence type="predicted"/>
<dbReference type="Gene3D" id="3.10.180.10">
    <property type="entry name" value="2,3-Dihydroxybiphenyl 1,2-Dioxygenase, domain 1"/>
    <property type="match status" value="1"/>
</dbReference>
<evidence type="ECO:0000313" key="3">
    <source>
        <dbReference type="Proteomes" id="UP000469159"/>
    </source>
</evidence>
<evidence type="ECO:0000259" key="1">
    <source>
        <dbReference type="PROSITE" id="PS51819"/>
    </source>
</evidence>
<organism evidence="2 3">
    <name type="scientific">Croceibacterium soli</name>
    <dbReference type="NCBI Taxonomy" id="1739690"/>
    <lineage>
        <taxon>Bacteria</taxon>
        <taxon>Pseudomonadati</taxon>
        <taxon>Pseudomonadota</taxon>
        <taxon>Alphaproteobacteria</taxon>
        <taxon>Sphingomonadales</taxon>
        <taxon>Erythrobacteraceae</taxon>
        <taxon>Croceibacterium</taxon>
    </lineage>
</organism>
<dbReference type="CDD" id="cd07251">
    <property type="entry name" value="VOC_like"/>
    <property type="match status" value="1"/>
</dbReference>
<protein>
    <submittedName>
        <fullName evidence="2">VOC family protein</fullName>
    </submittedName>
</protein>
<dbReference type="PANTHER" id="PTHR36503:SF1">
    <property type="entry name" value="BLR2520 PROTEIN"/>
    <property type="match status" value="1"/>
</dbReference>
<evidence type="ECO:0000313" key="2">
    <source>
        <dbReference type="EMBL" id="MXP40527.1"/>
    </source>
</evidence>
<dbReference type="AlphaFoldDB" id="A0A6I4USM6"/>
<dbReference type="OrthoDB" id="9798430at2"/>
<feature type="domain" description="VOC" evidence="1">
    <location>
        <begin position="4"/>
        <end position="129"/>
    </location>
</feature>
<sequence>MKAKVSLITLGVADLDRSLRFYRDGLGLPTENHDPEAGVVFFRLEGNMLLAIWPREELAADAGISPEGSGFCGISLAHNVPSKEAVDAVFAEAIAAGAQPLKQPGDAFWGGYTAYFADPDGHLWEVAWNPDIDLT</sequence>
<comment type="caution">
    <text evidence="2">The sequence shown here is derived from an EMBL/GenBank/DDBJ whole genome shotgun (WGS) entry which is preliminary data.</text>
</comment>